<gene>
    <name evidence="1" type="ORF">CTM90_04100</name>
</gene>
<dbReference type="AlphaFoldDB" id="A0ABD6X5B2"/>
<dbReference type="EMBL" id="PYMM01000002">
    <property type="protein sequence ID" value="PSU17691.1"/>
    <property type="molecule type" value="Genomic_DNA"/>
</dbReference>
<sequence>MKIMKPLVDTTYSLSNAVNDNSHFELVDADHQDISILSVLSCIEIDPLIPEKLSLYAYHQLQQADIILFSSEIPESLDNLIGDSAIDYQLNIFDFDAKEKVKEVKSCIVEGQKVVWLIDVKERFSFAFTQIEQSLKQLQIGYEKVLLGKIYHCTSEHF</sequence>
<evidence type="ECO:0000313" key="1">
    <source>
        <dbReference type="EMBL" id="PSU17691.1"/>
    </source>
</evidence>
<organism evidence="1 2">
    <name type="scientific">Photobacterium damselae</name>
    <dbReference type="NCBI Taxonomy" id="38293"/>
    <lineage>
        <taxon>Bacteria</taxon>
        <taxon>Pseudomonadati</taxon>
        <taxon>Pseudomonadota</taxon>
        <taxon>Gammaproteobacteria</taxon>
        <taxon>Vibrionales</taxon>
        <taxon>Vibrionaceae</taxon>
        <taxon>Photobacterium</taxon>
    </lineage>
</organism>
<protein>
    <submittedName>
        <fullName evidence="1">Uncharacterized protein</fullName>
    </submittedName>
</protein>
<comment type="caution">
    <text evidence="1">The sequence shown here is derived from an EMBL/GenBank/DDBJ whole genome shotgun (WGS) entry which is preliminary data.</text>
</comment>
<name>A0ABD6X5B2_PHODM</name>
<dbReference type="Proteomes" id="UP000241404">
    <property type="component" value="Unassembled WGS sequence"/>
</dbReference>
<proteinExistence type="predicted"/>
<evidence type="ECO:0000313" key="2">
    <source>
        <dbReference type="Proteomes" id="UP000241404"/>
    </source>
</evidence>
<reference evidence="1 2" key="1">
    <citation type="submission" date="2018-03" db="EMBL/GenBank/DDBJ databases">
        <title>Whole genome sequencing of Histamine producing bacteria.</title>
        <authorList>
            <person name="Butler K."/>
        </authorList>
    </citation>
    <scope>NUCLEOTIDE SEQUENCE [LARGE SCALE GENOMIC DNA]</scope>
    <source>
        <strain evidence="1 2">BT-6</strain>
    </source>
</reference>
<accession>A0ABD6X5B2</accession>